<reference evidence="6" key="1">
    <citation type="submission" date="2014-09" db="EMBL/GenBank/DDBJ databases">
        <title>Vibrio variabilis JCM 19239. (C206) whole genome shotgun sequence.</title>
        <authorList>
            <person name="Sawabe T."/>
            <person name="Meirelles P."/>
            <person name="Nakanishi M."/>
            <person name="Sayaka M."/>
            <person name="Hattori M."/>
            <person name="Ohkuma M."/>
        </authorList>
    </citation>
    <scope>NUCLEOTIDE SEQUENCE [LARGE SCALE GENOMIC DNA]</scope>
    <source>
        <strain evidence="6">JCM 19239</strain>
    </source>
</reference>
<dbReference type="Gene3D" id="3.20.20.70">
    <property type="entry name" value="Aldolase class I"/>
    <property type="match status" value="1"/>
</dbReference>
<comment type="similarity">
    <text evidence="1">Belongs to the carbohydrate kinase PfkB family.</text>
</comment>
<evidence type="ECO:0000256" key="1">
    <source>
        <dbReference type="ARBA" id="ARBA00010688"/>
    </source>
</evidence>
<name>A0ABQ0JG62_9VIBR</name>
<evidence type="ECO:0000256" key="2">
    <source>
        <dbReference type="ARBA" id="ARBA00022679"/>
    </source>
</evidence>
<keyword evidence="6" id="KW-1185">Reference proteome</keyword>
<comment type="caution">
    <text evidence="5">The sequence shown here is derived from an EMBL/GenBank/DDBJ whole genome shotgun (WGS) entry which is preliminary data.</text>
</comment>
<accession>A0ABQ0JG62</accession>
<organism evidence="5 6">
    <name type="scientific">Vibrio variabilis</name>
    <dbReference type="NCBI Taxonomy" id="990271"/>
    <lineage>
        <taxon>Bacteria</taxon>
        <taxon>Pseudomonadati</taxon>
        <taxon>Pseudomonadota</taxon>
        <taxon>Gammaproteobacteria</taxon>
        <taxon>Vibrionales</taxon>
        <taxon>Vibrionaceae</taxon>
        <taxon>Vibrio</taxon>
    </lineage>
</organism>
<dbReference type="InterPro" id="IPR002139">
    <property type="entry name" value="Ribo/fructo_kinase"/>
</dbReference>
<dbReference type="SUPFAM" id="SSF51569">
    <property type="entry name" value="Aldolase"/>
    <property type="match status" value="1"/>
</dbReference>
<dbReference type="Proteomes" id="UP000029223">
    <property type="component" value="Unassembled WGS sequence"/>
</dbReference>
<sequence length="413" mass="44814">MSDNNSIYPEILSFGEPLYEFSQLKEAQTSGGDFLSGYGGDASNFAIAAARQGAKVGMLTHLGDDEFGKRFLELWRQEGVDSSNVICNANAHTGVYFITHDEEGHHFSFMRKNSAASLITPALLPLQAIENAKLLHATAITQAISEASCDSVFAAMEHARDNNTLVSYDTNLRLKLWSLRRAKAVIEETISSVDICFPSVDEAQLLTGLEQPDAIIDHYLKLGAKVVVLKQGGDGATVADQHQRLHIRPHKVTPVDATAAGDSFAGSFCTNFIKGETLENCLQRANATASITITGYGAVAPLPTLEQVNARLAKAHVKRNVFMSSLNEQLAQFKVIPVIAIDKPEDILPLGEQLVANGLPVAEITYRSDAAEAAIRMLREAYPTMLIGAGTVLNESQVISRKRPVLTLLFHQV</sequence>
<protein>
    <submittedName>
        <fullName evidence="5">2-dehydro-3-deoxygluconate kinase</fullName>
        <ecNumber evidence="5">2.7.1.45</ecNumber>
    </submittedName>
</protein>
<dbReference type="EC" id="2.7.1.45" evidence="5"/>
<dbReference type="CDD" id="cd01166">
    <property type="entry name" value="KdgK"/>
    <property type="match status" value="1"/>
</dbReference>
<dbReference type="Gene3D" id="3.40.1190.20">
    <property type="match status" value="1"/>
</dbReference>
<dbReference type="InterPro" id="IPR029056">
    <property type="entry name" value="Ribokinase-like"/>
</dbReference>
<evidence type="ECO:0000313" key="6">
    <source>
        <dbReference type="Proteomes" id="UP000029223"/>
    </source>
</evidence>
<keyword evidence="3 5" id="KW-0418">Kinase</keyword>
<evidence type="ECO:0000313" key="5">
    <source>
        <dbReference type="EMBL" id="GAL27290.1"/>
    </source>
</evidence>
<dbReference type="InterPro" id="IPR011611">
    <property type="entry name" value="PfkB_dom"/>
</dbReference>
<evidence type="ECO:0000259" key="4">
    <source>
        <dbReference type="Pfam" id="PF00294"/>
    </source>
</evidence>
<dbReference type="PRINTS" id="PR00990">
    <property type="entry name" value="RIBOKINASE"/>
</dbReference>
<dbReference type="InterPro" id="IPR000887">
    <property type="entry name" value="Aldlse_KDPG_KHG"/>
</dbReference>
<dbReference type="SUPFAM" id="SSF53613">
    <property type="entry name" value="Ribokinase-like"/>
    <property type="match status" value="1"/>
</dbReference>
<keyword evidence="2 5" id="KW-0808">Transferase</keyword>
<dbReference type="PANTHER" id="PTHR43085:SF15">
    <property type="entry name" value="2-DEHYDRO-3-DEOXYGLUCONOKINASE"/>
    <property type="match status" value="1"/>
</dbReference>
<proteinExistence type="inferred from homology"/>
<dbReference type="EMBL" id="BBMS01000027">
    <property type="protein sequence ID" value="GAL27290.1"/>
    <property type="molecule type" value="Genomic_DNA"/>
</dbReference>
<dbReference type="GO" id="GO:0008673">
    <property type="term" value="F:2-dehydro-3-deoxygluconokinase activity"/>
    <property type="evidence" value="ECO:0007669"/>
    <property type="project" value="UniProtKB-EC"/>
</dbReference>
<dbReference type="PANTHER" id="PTHR43085">
    <property type="entry name" value="HEXOKINASE FAMILY MEMBER"/>
    <property type="match status" value="1"/>
</dbReference>
<dbReference type="Pfam" id="PF01081">
    <property type="entry name" value="Aldolase"/>
    <property type="match status" value="1"/>
</dbReference>
<dbReference type="Pfam" id="PF00294">
    <property type="entry name" value="PfkB"/>
    <property type="match status" value="1"/>
</dbReference>
<reference evidence="6" key="2">
    <citation type="submission" date="2014-09" db="EMBL/GenBank/DDBJ databases">
        <authorList>
            <consortium name="NBRP consortium"/>
            <person name="Sawabe T."/>
            <person name="Meirelles P."/>
            <person name="Nakanishi M."/>
            <person name="Sayaka M."/>
            <person name="Hattori M."/>
            <person name="Ohkuma M."/>
        </authorList>
    </citation>
    <scope>NUCLEOTIDE SEQUENCE [LARGE SCALE GENOMIC DNA]</scope>
    <source>
        <strain evidence="6">JCM 19239</strain>
    </source>
</reference>
<dbReference type="InterPro" id="IPR013785">
    <property type="entry name" value="Aldolase_TIM"/>
</dbReference>
<evidence type="ECO:0000256" key="3">
    <source>
        <dbReference type="ARBA" id="ARBA00022777"/>
    </source>
</evidence>
<dbReference type="InterPro" id="IPR050306">
    <property type="entry name" value="PfkB_Carbo_kinase"/>
</dbReference>
<feature type="domain" description="Carbohydrate kinase PfkB" evidence="4">
    <location>
        <begin position="11"/>
        <end position="304"/>
    </location>
</feature>
<gene>
    <name evidence="5" type="ORF">JCM19239_2102</name>
</gene>